<feature type="region of interest" description="Disordered" evidence="1">
    <location>
        <begin position="156"/>
        <end position="182"/>
    </location>
</feature>
<organism evidence="4">
    <name type="scientific">Nippostrongylus brasiliensis</name>
    <name type="common">Rat hookworm</name>
    <dbReference type="NCBI Taxonomy" id="27835"/>
    <lineage>
        <taxon>Eukaryota</taxon>
        <taxon>Metazoa</taxon>
        <taxon>Ecdysozoa</taxon>
        <taxon>Nematoda</taxon>
        <taxon>Chromadorea</taxon>
        <taxon>Rhabditida</taxon>
        <taxon>Rhabditina</taxon>
        <taxon>Rhabditomorpha</taxon>
        <taxon>Strongyloidea</taxon>
        <taxon>Heligmosomidae</taxon>
        <taxon>Nippostrongylus</taxon>
    </lineage>
</organism>
<dbReference type="Proteomes" id="UP000271162">
    <property type="component" value="Unassembled WGS sequence"/>
</dbReference>
<evidence type="ECO:0000313" key="4">
    <source>
        <dbReference type="WBParaSite" id="NBR_0001157001-mRNA-1"/>
    </source>
</evidence>
<evidence type="ECO:0000313" key="3">
    <source>
        <dbReference type="Proteomes" id="UP000271162"/>
    </source>
</evidence>
<feature type="region of interest" description="Disordered" evidence="1">
    <location>
        <begin position="1"/>
        <end position="22"/>
    </location>
</feature>
<evidence type="ECO:0000313" key="2">
    <source>
        <dbReference type="EMBL" id="VDL75160.1"/>
    </source>
</evidence>
<dbReference type="EMBL" id="UYSL01020553">
    <property type="protein sequence ID" value="VDL75160.1"/>
    <property type="molecule type" value="Genomic_DNA"/>
</dbReference>
<dbReference type="WBParaSite" id="NBR_0001157001-mRNA-1">
    <property type="protein sequence ID" value="NBR_0001157001-mRNA-1"/>
    <property type="gene ID" value="NBR_0001157001"/>
</dbReference>
<dbReference type="AlphaFoldDB" id="A0A0N4Y677"/>
<gene>
    <name evidence="2" type="ORF">NBR_LOCUS11571</name>
</gene>
<accession>A0A0N4Y677</accession>
<feature type="compositionally biased region" description="Basic and acidic residues" evidence="1">
    <location>
        <begin position="156"/>
        <end position="168"/>
    </location>
</feature>
<name>A0A0N4Y677_NIPBR</name>
<reference evidence="4" key="1">
    <citation type="submission" date="2017-02" db="UniProtKB">
        <authorList>
            <consortium name="WormBaseParasite"/>
        </authorList>
    </citation>
    <scope>IDENTIFICATION</scope>
</reference>
<proteinExistence type="predicted"/>
<evidence type="ECO:0000256" key="1">
    <source>
        <dbReference type="SAM" id="MobiDB-lite"/>
    </source>
</evidence>
<reference evidence="2 3" key="2">
    <citation type="submission" date="2018-11" db="EMBL/GenBank/DDBJ databases">
        <authorList>
            <consortium name="Pathogen Informatics"/>
        </authorList>
    </citation>
    <scope>NUCLEOTIDE SEQUENCE [LARGE SCALE GENOMIC DNA]</scope>
</reference>
<sequence>MWLTPPSRVIHRGGRRGPPHRDGAVEVTEYYSLRKADPSLSSATVGFSSSWNRPYGRAGNAPAGYRGTDMLDQQKNTLSIAHTTICRFGRPVKGEISGCAVRHGLWTVTTHLEHDMDCFTLCAYNARTASSNAHLYALLKAAGHMKHHAIALQEAKSRKADIRQHDDGTPAIRGEKIRRRWR</sequence>
<protein>
    <submittedName>
        <fullName evidence="4">DUF2188 domain-containing protein</fullName>
    </submittedName>
</protein>
<keyword evidence="3" id="KW-1185">Reference proteome</keyword>
<feature type="compositionally biased region" description="Basic residues" evidence="1">
    <location>
        <begin position="9"/>
        <end position="18"/>
    </location>
</feature>